<dbReference type="EMBL" id="UYJE01000087">
    <property type="protein sequence ID" value="VDH89977.1"/>
    <property type="molecule type" value="Genomic_DNA"/>
</dbReference>
<gene>
    <name evidence="2" type="ORF">MGAL_10B038283</name>
</gene>
<organism evidence="2 3">
    <name type="scientific">Mytilus galloprovincialis</name>
    <name type="common">Mediterranean mussel</name>
    <dbReference type="NCBI Taxonomy" id="29158"/>
    <lineage>
        <taxon>Eukaryota</taxon>
        <taxon>Metazoa</taxon>
        <taxon>Spiralia</taxon>
        <taxon>Lophotrochozoa</taxon>
        <taxon>Mollusca</taxon>
        <taxon>Bivalvia</taxon>
        <taxon>Autobranchia</taxon>
        <taxon>Pteriomorphia</taxon>
        <taxon>Mytilida</taxon>
        <taxon>Mytiloidea</taxon>
        <taxon>Mytilidae</taxon>
        <taxon>Mytilinae</taxon>
        <taxon>Mytilus</taxon>
    </lineage>
</organism>
<dbReference type="PANTHER" id="PTHR33395:SF22">
    <property type="entry name" value="REVERSE TRANSCRIPTASE DOMAIN-CONTAINING PROTEIN"/>
    <property type="match status" value="1"/>
</dbReference>
<comment type="caution">
    <text evidence="2">The sequence shown here is derived from an EMBL/GenBank/DDBJ whole genome shotgun (WGS) entry which is preliminary data.</text>
</comment>
<evidence type="ECO:0000259" key="1">
    <source>
        <dbReference type="Pfam" id="PF12248"/>
    </source>
</evidence>
<feature type="domain" description="Farnesoic acid O-methyl transferase" evidence="1">
    <location>
        <begin position="46"/>
        <end position="172"/>
    </location>
</feature>
<proteinExistence type="predicted"/>
<evidence type="ECO:0000313" key="3">
    <source>
        <dbReference type="Proteomes" id="UP000596742"/>
    </source>
</evidence>
<reference evidence="2" key="1">
    <citation type="submission" date="2018-11" db="EMBL/GenBank/DDBJ databases">
        <authorList>
            <person name="Alioto T."/>
            <person name="Alioto T."/>
        </authorList>
    </citation>
    <scope>NUCLEOTIDE SEQUENCE</scope>
</reference>
<dbReference type="OrthoDB" id="2142040at2759"/>
<dbReference type="InterPro" id="IPR036691">
    <property type="entry name" value="Endo/exonu/phosph_ase_sf"/>
</dbReference>
<dbReference type="SUPFAM" id="SSF56219">
    <property type="entry name" value="DNase I-like"/>
    <property type="match status" value="1"/>
</dbReference>
<dbReference type="Proteomes" id="UP000596742">
    <property type="component" value="Unassembled WGS sequence"/>
</dbReference>
<sequence>MKTLGVVIENTFTTPKTDFKNFYRIPDYLQYVVDINKYGLDLSGITTLTFEVKACHAVKIVMSNSDEGDSSKPMYNIFICGGQNRRSGFQRRNDDSLTPDTEFNVAYDTLDLCSCDEYRPFWVSATNGDLMIGKGLIVGFNVIAEWTDPYPFMVRSIGLFTNQQIIGEWKVQMEVVNNLYDGSFSRCTTEFKTVLDILFSKEKTSLLQCAALCDKLLSCIGFNYHNQSCELVALSPGVVTQIPKKQEDGWEFYSKCYRYKVPKQDIIFGTETWINSSIKDSQIFPPGYNIYRNDRNLNGGEVLVAVCDNLISSPVTELQTDYEMVWCKLELVGHNAIYLTSIYNPKTSNKEVYKQFDISMSRATNGKNAFIIAS</sequence>
<protein>
    <recommendedName>
        <fullName evidence="1">Farnesoic acid O-methyl transferase domain-containing protein</fullName>
    </recommendedName>
</protein>
<dbReference type="Gene3D" id="3.60.10.10">
    <property type="entry name" value="Endonuclease/exonuclease/phosphatase"/>
    <property type="match status" value="1"/>
</dbReference>
<name>A0A8B6BGU8_MYTGA</name>
<dbReference type="AlphaFoldDB" id="A0A8B6BGU8"/>
<accession>A0A8B6BGU8</accession>
<dbReference type="PANTHER" id="PTHR33395">
    <property type="entry name" value="TRANSCRIPTASE, PUTATIVE-RELATED-RELATED"/>
    <property type="match status" value="1"/>
</dbReference>
<keyword evidence="3" id="KW-1185">Reference proteome</keyword>
<dbReference type="InterPro" id="IPR022041">
    <property type="entry name" value="Methyltransf_FA"/>
</dbReference>
<evidence type="ECO:0000313" key="2">
    <source>
        <dbReference type="EMBL" id="VDH89977.1"/>
    </source>
</evidence>
<dbReference type="Pfam" id="PF12248">
    <property type="entry name" value="Methyltransf_FA"/>
    <property type="match status" value="1"/>
</dbReference>